<dbReference type="EMBL" id="VJXY01000073">
    <property type="protein sequence ID" value="MBD6620605.1"/>
    <property type="molecule type" value="Genomic_DNA"/>
</dbReference>
<comment type="caution">
    <text evidence="1">The sequence shown here is derived from an EMBL/GenBank/DDBJ whole genome shotgun (WGS) entry which is preliminary data.</text>
</comment>
<dbReference type="Proteomes" id="UP001165986">
    <property type="component" value="Unassembled WGS sequence"/>
</dbReference>
<name>A0AA40T4P5_9NOST</name>
<reference evidence="1" key="1">
    <citation type="submission" date="2019-07" db="EMBL/GenBank/DDBJ databases">
        <title>Toxilogical consequences of a new and cryptic species of cyanobacteria (Komarekiella delphini-convector) recovered from the epidermis of a bottlenose dolphin and 1500 ft. in the air.</title>
        <authorList>
            <person name="Brown A.O."/>
            <person name="Dvorak P."/>
            <person name="Villanueva C.D."/>
            <person name="Foss A.J."/>
            <person name="Garvey A.D."/>
            <person name="Gibson Q.A."/>
            <person name="Johansen J.R."/>
            <person name="Casamatta D.A."/>
        </authorList>
    </citation>
    <scope>NUCLEOTIDE SEQUENCE</scope>
    <source>
        <strain evidence="1">SJRDD-AB1</strain>
    </source>
</reference>
<sequence>MKKLLSKLILTLGIVITITLMGISTSQAATFNFAWNGSGNYLAKGLFSYNESTAPATFSENGPGKTHVLQSLNISFFDPLNNLIASYNNVMKGISNTNYFKFNFNTVTQEIFGSIDLGGEVTGEIYLSGTINNNLSLFQVPQSDSDLILDTNSGDIVAKTVPEPSNLVLNGIKTTL</sequence>
<accession>A0AA40T4P5</accession>
<organism evidence="1 2">
    <name type="scientific">Komarekiella delphini-convector SJRDD-AB1</name>
    <dbReference type="NCBI Taxonomy" id="2593771"/>
    <lineage>
        <taxon>Bacteria</taxon>
        <taxon>Bacillati</taxon>
        <taxon>Cyanobacteriota</taxon>
        <taxon>Cyanophyceae</taxon>
        <taxon>Nostocales</taxon>
        <taxon>Nostocaceae</taxon>
        <taxon>Komarekiella</taxon>
        <taxon>Komarekiella delphini-convector</taxon>
    </lineage>
</organism>
<evidence type="ECO:0000313" key="2">
    <source>
        <dbReference type="Proteomes" id="UP001165986"/>
    </source>
</evidence>
<keyword evidence="2" id="KW-1185">Reference proteome</keyword>
<protein>
    <recommendedName>
        <fullName evidence="3">PEP-CTERM sorting domain-containing protein</fullName>
    </recommendedName>
</protein>
<proteinExistence type="predicted"/>
<evidence type="ECO:0008006" key="3">
    <source>
        <dbReference type="Google" id="ProtNLM"/>
    </source>
</evidence>
<gene>
    <name evidence="1" type="ORF">FNW02_33765</name>
</gene>
<evidence type="ECO:0000313" key="1">
    <source>
        <dbReference type="EMBL" id="MBD6620605.1"/>
    </source>
</evidence>
<dbReference type="AlphaFoldDB" id="A0AA40T4P5"/>